<dbReference type="PANTHER" id="PTHR12955:SF1">
    <property type="entry name" value="INTEGRATOR COMPLEX SUBUNIT 13"/>
    <property type="match status" value="1"/>
</dbReference>
<evidence type="ECO:0000256" key="8">
    <source>
        <dbReference type="ARBA" id="ARBA00022782"/>
    </source>
</evidence>
<keyword evidence="8" id="KW-0221">Differentiation</keyword>
<evidence type="ECO:0000256" key="6">
    <source>
        <dbReference type="ARBA" id="ARBA00022618"/>
    </source>
</evidence>
<keyword evidence="4" id="KW-0217">Developmental protein</keyword>
<dbReference type="PANTHER" id="PTHR12955">
    <property type="entry name" value="SARCOMA ANTIGEN NY-SAR-95-RELATED"/>
    <property type="match status" value="1"/>
</dbReference>
<dbReference type="InterPro" id="IPR019355">
    <property type="entry name" value="Cell_cycle_regulator_Mat89Bb"/>
</dbReference>
<dbReference type="GO" id="GO:0051321">
    <property type="term" value="P:meiotic cell cycle"/>
    <property type="evidence" value="ECO:0007669"/>
    <property type="project" value="UniProtKB-KW"/>
</dbReference>
<protein>
    <recommendedName>
        <fullName evidence="3">Protein asunder</fullName>
    </recommendedName>
    <alternativeName>
        <fullName evidence="15">Cell cycle regulator Mat89Bb</fullName>
    </alternativeName>
    <alternativeName>
        <fullName evidence="14">Set apart in position or space protein</fullName>
    </alternativeName>
</protein>
<keyword evidence="10" id="KW-0175">Coiled coil</keyword>
<evidence type="ECO:0000256" key="10">
    <source>
        <dbReference type="ARBA" id="ARBA00023054"/>
    </source>
</evidence>
<organism evidence="18 19">
    <name type="scientific">Megalurothrips usitatus</name>
    <name type="common">bean blossom thrips</name>
    <dbReference type="NCBI Taxonomy" id="439358"/>
    <lineage>
        <taxon>Eukaryota</taxon>
        <taxon>Metazoa</taxon>
        <taxon>Ecdysozoa</taxon>
        <taxon>Arthropoda</taxon>
        <taxon>Hexapoda</taxon>
        <taxon>Insecta</taxon>
        <taxon>Pterygota</taxon>
        <taxon>Neoptera</taxon>
        <taxon>Paraneoptera</taxon>
        <taxon>Thysanoptera</taxon>
        <taxon>Terebrantia</taxon>
        <taxon>Thripoidea</taxon>
        <taxon>Thripidae</taxon>
        <taxon>Megalurothrips</taxon>
    </lineage>
</organism>
<evidence type="ECO:0000313" key="18">
    <source>
        <dbReference type="EMBL" id="KAJ1527268.1"/>
    </source>
</evidence>
<evidence type="ECO:0000256" key="13">
    <source>
        <dbReference type="ARBA" id="ARBA00023306"/>
    </source>
</evidence>
<keyword evidence="5" id="KW-0963">Cytoplasm</keyword>
<evidence type="ECO:0000256" key="4">
    <source>
        <dbReference type="ARBA" id="ARBA00022473"/>
    </source>
</evidence>
<evidence type="ECO:0000256" key="17">
    <source>
        <dbReference type="ARBA" id="ARBA00065185"/>
    </source>
</evidence>
<dbReference type="GO" id="GO:0032039">
    <property type="term" value="C:integrator complex"/>
    <property type="evidence" value="ECO:0007669"/>
    <property type="project" value="TreeGrafter"/>
</dbReference>
<reference evidence="18" key="1">
    <citation type="submission" date="2022-12" db="EMBL/GenBank/DDBJ databases">
        <title>Chromosome-level genome assembly of the bean flower thrips Megalurothrips usitatus.</title>
        <authorList>
            <person name="Ma L."/>
            <person name="Liu Q."/>
            <person name="Li H."/>
            <person name="Cai W."/>
        </authorList>
    </citation>
    <scope>NUCLEOTIDE SEQUENCE</scope>
    <source>
        <strain evidence="18">Cailab_2022a</strain>
    </source>
</reference>
<evidence type="ECO:0000256" key="1">
    <source>
        <dbReference type="ARBA" id="ARBA00004123"/>
    </source>
</evidence>
<dbReference type="GO" id="GO:0030154">
    <property type="term" value="P:cell differentiation"/>
    <property type="evidence" value="ECO:0007669"/>
    <property type="project" value="UniProtKB-KW"/>
</dbReference>
<evidence type="ECO:0000256" key="12">
    <source>
        <dbReference type="ARBA" id="ARBA00023254"/>
    </source>
</evidence>
<sequence>MFPANHKTVFVLDHSPQFGSSCDSVVELEVGNKPRGVSMIPLSPICKSLWTASIEAAIEYCRVVWDLFPERKLIRFVVSDLQGHVLNSWSPAHQNLAYIQNQLGIIGVPGVATRPLHTENSVLPGLQAAVEAICQCTDIQHEKRTSLSENSSKILNRSRVICITSQRDNQSIQHLQDMFLKYVGQFNKKATSSDTLVPINHCHFVILNVTPRNSEPYLVNSEPPKDISSTVTSEVHAVLPNGNIAVKLSHLILQHYDLASTTVTGIPMKEEQNASSSANYDVEIFHLAEAHSSILKGSAQDTALVRTLREGCEYDTVTLKWCTPRGASAAEMHHCTAMHRITPVDVNSRPSSCLINFLLNGRSVMLEMPRKSGGKVLSHMLAAHGGEIFIHTLGTSRSVLEDPPSISEGPGGRITDYRITDFGQLMKKNKLLPLKRKRVEDTMFKDEKDDFALERMRQRLERYTKHWPITISSTSVFNLRPELDPLLNAVVKLTLTDEEVVQCKQVILNLVAQESRNEPLQVSTTGTRTKGPKRDEQYRQMFSELETLIRSHCRSDQHTAVLTCLLDCRSRSDDDSKAKHDRKDDKVELDQALRELDQMTTSPNPPINGQRVSVIRATTDSPLSPPPSSAAMPLTGLRGHSRAHSIYSSGPRTVLDYLITSNADTKGNRPEFHGLINSDVGPNGNKVAKLYAHLSAQDGSKGDPLNDAE</sequence>
<dbReference type="Proteomes" id="UP001075354">
    <property type="component" value="Chromosome 6"/>
</dbReference>
<evidence type="ECO:0000256" key="2">
    <source>
        <dbReference type="ARBA" id="ARBA00004556"/>
    </source>
</evidence>
<dbReference type="GO" id="GO:0007283">
    <property type="term" value="P:spermatogenesis"/>
    <property type="evidence" value="ECO:0007669"/>
    <property type="project" value="UniProtKB-KW"/>
</dbReference>
<evidence type="ECO:0000256" key="15">
    <source>
        <dbReference type="ARBA" id="ARBA00032585"/>
    </source>
</evidence>
<keyword evidence="12" id="KW-0469">Meiosis</keyword>
<dbReference type="AlphaFoldDB" id="A0AAV7XQP9"/>
<keyword evidence="11" id="KW-0539">Nucleus</keyword>
<comment type="similarity">
    <text evidence="16">Belongs to the Integrator subunit 13 family.</text>
</comment>
<dbReference type="GO" id="GO:0048471">
    <property type="term" value="C:perinuclear region of cytoplasm"/>
    <property type="evidence" value="ECO:0007669"/>
    <property type="project" value="UniProtKB-SubCell"/>
</dbReference>
<evidence type="ECO:0000313" key="19">
    <source>
        <dbReference type="Proteomes" id="UP001075354"/>
    </source>
</evidence>
<evidence type="ECO:0000256" key="7">
    <source>
        <dbReference type="ARBA" id="ARBA00022776"/>
    </source>
</evidence>
<dbReference type="GO" id="GO:0051642">
    <property type="term" value="P:centrosome localization"/>
    <property type="evidence" value="ECO:0007669"/>
    <property type="project" value="TreeGrafter"/>
</dbReference>
<name>A0AAV7XQP9_9NEOP</name>
<evidence type="ECO:0000256" key="3">
    <source>
        <dbReference type="ARBA" id="ARBA00020501"/>
    </source>
</evidence>
<keyword evidence="19" id="KW-1185">Reference proteome</keyword>
<comment type="caution">
    <text evidence="18">The sequence shown here is derived from an EMBL/GenBank/DDBJ whole genome shotgun (WGS) entry which is preliminary data.</text>
</comment>
<keyword evidence="13" id="KW-0131">Cell cycle</keyword>
<evidence type="ECO:0000256" key="16">
    <source>
        <dbReference type="ARBA" id="ARBA00061603"/>
    </source>
</evidence>
<dbReference type="GO" id="GO:0051301">
    <property type="term" value="P:cell division"/>
    <property type="evidence" value="ECO:0007669"/>
    <property type="project" value="UniProtKB-KW"/>
</dbReference>
<evidence type="ECO:0000256" key="5">
    <source>
        <dbReference type="ARBA" id="ARBA00022490"/>
    </source>
</evidence>
<dbReference type="EMBL" id="JAPTSV010000006">
    <property type="protein sequence ID" value="KAJ1527268.1"/>
    <property type="molecule type" value="Genomic_DNA"/>
</dbReference>
<dbReference type="GO" id="GO:0007346">
    <property type="term" value="P:regulation of mitotic cell cycle"/>
    <property type="evidence" value="ECO:0007669"/>
    <property type="project" value="TreeGrafter"/>
</dbReference>
<dbReference type="Pfam" id="PF10221">
    <property type="entry name" value="Mat89Bb"/>
    <property type="match status" value="1"/>
</dbReference>
<comment type="subunit">
    <text evidence="17">Belongs to the multiprotein complex Integrator, at least composed of IntS1, IntS2, IntS3, IntS4, omd/IntS5, IntS6, defl/IntS7, IntS8, IntS9, IntS10, IntS11, IntS12, asun/IntS13, IntS14 and IntS15. The core complex associates with protein phosphatase 2A subunits mts/PP2A and Pp2A-29B, to form the Integrator-PP2A (INTAC) complex.</text>
</comment>
<evidence type="ECO:0000256" key="11">
    <source>
        <dbReference type="ARBA" id="ARBA00023242"/>
    </source>
</evidence>
<keyword evidence="9" id="KW-0744">Spermatogenesis</keyword>
<evidence type="ECO:0000256" key="14">
    <source>
        <dbReference type="ARBA" id="ARBA00030658"/>
    </source>
</evidence>
<evidence type="ECO:0000256" key="9">
    <source>
        <dbReference type="ARBA" id="ARBA00022871"/>
    </source>
</evidence>
<proteinExistence type="inferred from homology"/>
<gene>
    <name evidence="18" type="ORF">ONE63_008791</name>
</gene>
<keyword evidence="7" id="KW-0498">Mitosis</keyword>
<comment type="subcellular location">
    <subcellularLocation>
        <location evidence="2">Cytoplasm</location>
        <location evidence="2">Perinuclear region</location>
    </subcellularLocation>
    <subcellularLocation>
        <location evidence="1">Nucleus</location>
    </subcellularLocation>
</comment>
<keyword evidence="6" id="KW-0132">Cell division</keyword>
<accession>A0AAV7XQP9</accession>